<organism evidence="1">
    <name type="scientific">human gut metagenome</name>
    <dbReference type="NCBI Taxonomy" id="408170"/>
    <lineage>
        <taxon>unclassified sequences</taxon>
        <taxon>metagenomes</taxon>
        <taxon>organismal metagenomes</taxon>
    </lineage>
</organism>
<protein>
    <submittedName>
        <fullName evidence="1">Uncharacterized protein</fullName>
    </submittedName>
</protein>
<accession>K1RLJ8</accession>
<feature type="non-terminal residue" evidence="1">
    <location>
        <position position="48"/>
    </location>
</feature>
<comment type="caution">
    <text evidence="1">The sequence shown here is derived from an EMBL/GenBank/DDBJ whole genome shotgun (WGS) entry which is preliminary data.</text>
</comment>
<dbReference type="AlphaFoldDB" id="K1RLJ8"/>
<sequence>MSFRIFLKYKYTQKYKDFTGLSKIIIFADPDGTTFCGMKHGNVKIEKT</sequence>
<proteinExistence type="predicted"/>
<name>K1RLJ8_9ZZZZ</name>
<gene>
    <name evidence="1" type="ORF">LEA_19917</name>
</gene>
<reference evidence="1" key="1">
    <citation type="journal article" date="2013" name="Environ. Microbiol.">
        <title>Microbiota from the distal guts of lean and obese adolescents exhibit partial functional redundancy besides clear differences in community structure.</title>
        <authorList>
            <person name="Ferrer M."/>
            <person name="Ruiz A."/>
            <person name="Lanza F."/>
            <person name="Haange S.B."/>
            <person name="Oberbach A."/>
            <person name="Till H."/>
            <person name="Bargiela R."/>
            <person name="Campoy C."/>
            <person name="Segura M.T."/>
            <person name="Richter M."/>
            <person name="von Bergen M."/>
            <person name="Seifert J."/>
            <person name="Suarez A."/>
        </authorList>
    </citation>
    <scope>NUCLEOTIDE SEQUENCE</scope>
</reference>
<dbReference type="EMBL" id="AJWY01013686">
    <property type="protein sequence ID" value="EKC46283.1"/>
    <property type="molecule type" value="Genomic_DNA"/>
</dbReference>
<evidence type="ECO:0000313" key="1">
    <source>
        <dbReference type="EMBL" id="EKC46283.1"/>
    </source>
</evidence>